<evidence type="ECO:0000256" key="3">
    <source>
        <dbReference type="ARBA" id="ARBA00022448"/>
    </source>
</evidence>
<dbReference type="EMBL" id="BCWF01000004">
    <property type="protein sequence ID" value="GAT19341.1"/>
    <property type="molecule type" value="Genomic_DNA"/>
</dbReference>
<comment type="similarity">
    <text evidence="2">Belongs to the major facilitator superfamily. Sugar transporter (TC 2.A.1.1) family.</text>
</comment>
<feature type="transmembrane region" description="Helical" evidence="8">
    <location>
        <begin position="88"/>
        <end position="111"/>
    </location>
</feature>
<organism evidence="10 11">
    <name type="scientific">Aspergillus kawachii</name>
    <name type="common">White koji mold</name>
    <name type="synonym">Aspergillus awamori var. kawachi</name>
    <dbReference type="NCBI Taxonomy" id="1069201"/>
    <lineage>
        <taxon>Eukaryota</taxon>
        <taxon>Fungi</taxon>
        <taxon>Dikarya</taxon>
        <taxon>Ascomycota</taxon>
        <taxon>Pezizomycotina</taxon>
        <taxon>Eurotiomycetes</taxon>
        <taxon>Eurotiomycetidae</taxon>
        <taxon>Eurotiales</taxon>
        <taxon>Aspergillaceae</taxon>
        <taxon>Aspergillus</taxon>
        <taxon>Aspergillus subgen. Circumdati</taxon>
    </lineage>
</organism>
<gene>
    <name evidence="10" type="ORF">RIB2604_00402790</name>
</gene>
<feature type="transmembrane region" description="Helical" evidence="8">
    <location>
        <begin position="20"/>
        <end position="37"/>
    </location>
</feature>
<evidence type="ECO:0000256" key="1">
    <source>
        <dbReference type="ARBA" id="ARBA00004141"/>
    </source>
</evidence>
<accession>A0A146F0M9</accession>
<evidence type="ECO:0000313" key="11">
    <source>
        <dbReference type="Proteomes" id="UP000075230"/>
    </source>
</evidence>
<name>A0A146F0M9_ASPKA</name>
<evidence type="ECO:0000256" key="2">
    <source>
        <dbReference type="ARBA" id="ARBA00010992"/>
    </source>
</evidence>
<proteinExistence type="inferred from homology"/>
<dbReference type="InterPro" id="IPR020846">
    <property type="entry name" value="MFS_dom"/>
</dbReference>
<dbReference type="SUPFAM" id="SSF103473">
    <property type="entry name" value="MFS general substrate transporter"/>
    <property type="match status" value="1"/>
</dbReference>
<dbReference type="PRINTS" id="PR00171">
    <property type="entry name" value="SUGRTRNSPORT"/>
</dbReference>
<dbReference type="GO" id="GO:0005351">
    <property type="term" value="F:carbohydrate:proton symporter activity"/>
    <property type="evidence" value="ECO:0007669"/>
    <property type="project" value="TreeGrafter"/>
</dbReference>
<evidence type="ECO:0000256" key="7">
    <source>
        <dbReference type="SAM" id="MobiDB-lite"/>
    </source>
</evidence>
<feature type="transmembrane region" description="Helical" evidence="8">
    <location>
        <begin position="58"/>
        <end position="76"/>
    </location>
</feature>
<evidence type="ECO:0000256" key="8">
    <source>
        <dbReference type="SAM" id="Phobius"/>
    </source>
</evidence>
<dbReference type="Proteomes" id="UP000075230">
    <property type="component" value="Unassembled WGS sequence"/>
</dbReference>
<feature type="domain" description="Major facilitator superfamily (MFS) profile" evidence="9">
    <location>
        <begin position="1"/>
        <end position="115"/>
    </location>
</feature>
<dbReference type="GO" id="GO:0016020">
    <property type="term" value="C:membrane"/>
    <property type="evidence" value="ECO:0007669"/>
    <property type="project" value="UniProtKB-SubCell"/>
</dbReference>
<feature type="compositionally biased region" description="Basic and acidic residues" evidence="7">
    <location>
        <begin position="158"/>
        <end position="167"/>
    </location>
</feature>
<sequence length="167" mass="18689">MFIIGAVLATHPPDTSASGVSQASIAMVVMIYLYVIGYSASWGPTPWVYVSEIFPTRLRSYGVGLAATSQWLWSFVVTEITPKAVHNIGWRTFLMFGIFCVAMCVFVIVFAKETKGRSLEDMDILFGAVNEADRRAAVEHTMHKRGSSHIEDVDEETERVRHEQDKV</sequence>
<evidence type="ECO:0000256" key="6">
    <source>
        <dbReference type="ARBA" id="ARBA00023136"/>
    </source>
</evidence>
<dbReference type="PANTHER" id="PTHR48022:SF23">
    <property type="entry name" value="MAJOR FACILITATOR SUPERFAMILY (MFS) PROFILE DOMAIN-CONTAINING PROTEIN"/>
    <property type="match status" value="1"/>
</dbReference>
<keyword evidence="4 8" id="KW-0812">Transmembrane</keyword>
<keyword evidence="5 8" id="KW-1133">Transmembrane helix</keyword>
<dbReference type="Gene3D" id="1.20.1250.20">
    <property type="entry name" value="MFS general substrate transporter like domains"/>
    <property type="match status" value="1"/>
</dbReference>
<dbReference type="InterPro" id="IPR036259">
    <property type="entry name" value="MFS_trans_sf"/>
</dbReference>
<reference evidence="10 11" key="1">
    <citation type="journal article" date="2016" name="DNA Res.">
        <title>Genome sequence of Aspergillus luchuensis NBRC 4314.</title>
        <authorList>
            <person name="Yamada O."/>
            <person name="Machida M."/>
            <person name="Hosoyama A."/>
            <person name="Goto M."/>
            <person name="Takahashi T."/>
            <person name="Futagami T."/>
            <person name="Yamagata Y."/>
            <person name="Takeuchi M."/>
            <person name="Kobayashi T."/>
            <person name="Koike H."/>
            <person name="Abe K."/>
            <person name="Asai K."/>
            <person name="Arita M."/>
            <person name="Fujita N."/>
            <person name="Fukuda K."/>
            <person name="Higa K."/>
            <person name="Horikawa H."/>
            <person name="Ishikawa T."/>
            <person name="Jinno K."/>
            <person name="Kato Y."/>
            <person name="Kirimura K."/>
            <person name="Mizutani O."/>
            <person name="Nakasone K."/>
            <person name="Sano M."/>
            <person name="Shiraishi Y."/>
            <person name="Tsukahara M."/>
            <person name="Gomi K."/>
        </authorList>
    </citation>
    <scope>NUCLEOTIDE SEQUENCE [LARGE SCALE GENOMIC DNA]</scope>
    <source>
        <strain evidence="10 11">RIB 2604</strain>
    </source>
</reference>
<comment type="subcellular location">
    <subcellularLocation>
        <location evidence="1">Membrane</location>
        <topology evidence="1">Multi-pass membrane protein</topology>
    </subcellularLocation>
</comment>
<evidence type="ECO:0000256" key="4">
    <source>
        <dbReference type="ARBA" id="ARBA00022692"/>
    </source>
</evidence>
<dbReference type="PROSITE" id="PS50850">
    <property type="entry name" value="MFS"/>
    <property type="match status" value="1"/>
</dbReference>
<dbReference type="VEuPathDB" id="FungiDB:ASPFODRAFT_62508"/>
<dbReference type="PANTHER" id="PTHR48022">
    <property type="entry name" value="PLASTIDIC GLUCOSE TRANSPORTER 4"/>
    <property type="match status" value="1"/>
</dbReference>
<dbReference type="InterPro" id="IPR003663">
    <property type="entry name" value="Sugar/inositol_transpt"/>
</dbReference>
<feature type="region of interest" description="Disordered" evidence="7">
    <location>
        <begin position="142"/>
        <end position="167"/>
    </location>
</feature>
<dbReference type="Pfam" id="PF00083">
    <property type="entry name" value="Sugar_tr"/>
    <property type="match status" value="1"/>
</dbReference>
<evidence type="ECO:0000313" key="10">
    <source>
        <dbReference type="EMBL" id="GAT19341.1"/>
    </source>
</evidence>
<dbReference type="AlphaFoldDB" id="A0A146F0M9"/>
<keyword evidence="3" id="KW-0813">Transport</keyword>
<comment type="caution">
    <text evidence="10">The sequence shown here is derived from an EMBL/GenBank/DDBJ whole genome shotgun (WGS) entry which is preliminary data.</text>
</comment>
<evidence type="ECO:0000259" key="9">
    <source>
        <dbReference type="PROSITE" id="PS50850"/>
    </source>
</evidence>
<evidence type="ECO:0000256" key="5">
    <source>
        <dbReference type="ARBA" id="ARBA00022989"/>
    </source>
</evidence>
<dbReference type="InterPro" id="IPR050360">
    <property type="entry name" value="MFS_Sugar_Transporters"/>
</dbReference>
<protein>
    <submittedName>
        <fullName evidence="10">Quinate permease</fullName>
    </submittedName>
</protein>
<reference evidence="11" key="2">
    <citation type="submission" date="2016-02" db="EMBL/GenBank/DDBJ databases">
        <title>Genome sequencing of Aspergillus luchuensis NBRC 4314.</title>
        <authorList>
            <person name="Yamada O."/>
        </authorList>
    </citation>
    <scope>NUCLEOTIDE SEQUENCE [LARGE SCALE GENOMIC DNA]</scope>
    <source>
        <strain evidence="11">RIB 2604</strain>
    </source>
</reference>
<dbReference type="InterPro" id="IPR005828">
    <property type="entry name" value="MFS_sugar_transport-like"/>
</dbReference>
<keyword evidence="6 8" id="KW-0472">Membrane</keyword>